<sequence length="80" mass="8902">MCFEATSSSFITQCPATCELCSHWLPNHSVSAFFTIPYRGSNSCPRKGVHPSQWSLAPSVDISELDDYEDLLDNSSDEEI</sequence>
<reference evidence="1" key="1">
    <citation type="submission" date="2020-12" db="EMBL/GenBank/DDBJ databases">
        <title>Metabolic potential, ecology and presence of endohyphal bacteria is reflected in genomic diversity of Mucoromycotina.</title>
        <authorList>
            <person name="Muszewska A."/>
            <person name="Okrasinska A."/>
            <person name="Steczkiewicz K."/>
            <person name="Drgas O."/>
            <person name="Orlowska M."/>
            <person name="Perlinska-Lenart U."/>
            <person name="Aleksandrzak-Piekarczyk T."/>
            <person name="Szatraj K."/>
            <person name="Zielenkiewicz U."/>
            <person name="Pilsyk S."/>
            <person name="Malc E."/>
            <person name="Mieczkowski P."/>
            <person name="Kruszewska J.S."/>
            <person name="Biernat P."/>
            <person name="Pawlowska J."/>
        </authorList>
    </citation>
    <scope>NUCLEOTIDE SEQUENCE</scope>
    <source>
        <strain evidence="1">WA0000067209</strain>
    </source>
</reference>
<name>A0A8H7PHU6_MORIS</name>
<proteinExistence type="predicted"/>
<comment type="caution">
    <text evidence="1">The sequence shown here is derived from an EMBL/GenBank/DDBJ whole genome shotgun (WGS) entry which is preliminary data.</text>
</comment>
<protein>
    <submittedName>
        <fullName evidence="1">Uncharacterized protein</fullName>
    </submittedName>
</protein>
<evidence type="ECO:0000313" key="2">
    <source>
        <dbReference type="Proteomes" id="UP000654370"/>
    </source>
</evidence>
<organism evidence="1 2">
    <name type="scientific">Mortierella isabellina</name>
    <name type="common">Filamentous fungus</name>
    <name type="synonym">Umbelopsis isabellina</name>
    <dbReference type="NCBI Taxonomy" id="91625"/>
    <lineage>
        <taxon>Eukaryota</taxon>
        <taxon>Fungi</taxon>
        <taxon>Fungi incertae sedis</taxon>
        <taxon>Mucoromycota</taxon>
        <taxon>Mucoromycotina</taxon>
        <taxon>Umbelopsidomycetes</taxon>
        <taxon>Umbelopsidales</taxon>
        <taxon>Umbelopsidaceae</taxon>
        <taxon>Umbelopsis</taxon>
    </lineage>
</organism>
<evidence type="ECO:0000313" key="1">
    <source>
        <dbReference type="EMBL" id="KAG2174243.1"/>
    </source>
</evidence>
<dbReference type="OrthoDB" id="2309881at2759"/>
<dbReference type="EMBL" id="JAEPQZ010000013">
    <property type="protein sequence ID" value="KAG2174243.1"/>
    <property type="molecule type" value="Genomic_DNA"/>
</dbReference>
<dbReference type="Proteomes" id="UP000654370">
    <property type="component" value="Unassembled WGS sequence"/>
</dbReference>
<keyword evidence="2" id="KW-1185">Reference proteome</keyword>
<accession>A0A8H7PHU6</accession>
<gene>
    <name evidence="1" type="ORF">INT43_004264</name>
</gene>
<dbReference type="AlphaFoldDB" id="A0A8H7PHU6"/>